<dbReference type="Proteomes" id="UP001164746">
    <property type="component" value="Chromosome 14"/>
</dbReference>
<proteinExistence type="predicted"/>
<feature type="compositionally biased region" description="Basic and acidic residues" evidence="1">
    <location>
        <begin position="194"/>
        <end position="226"/>
    </location>
</feature>
<feature type="compositionally biased region" description="Polar residues" evidence="1">
    <location>
        <begin position="549"/>
        <end position="561"/>
    </location>
</feature>
<name>A0ABY7FSV5_MYAAR</name>
<sequence length="661" mass="74464">MNKKEKKPKQATEINHISQPLNFKHNFHLGIDGVSGAHDGINVEQLQAMFDHVAKAGPSAHAQPRRSGNHADMMPLTKNDRPHKRLEHTTSIEDEVGAPTPCLSRDISERNSIDEENDLAYRLKEELLPAVRYELDEILEKKLLQILPELLAFGASGVHCCTCRCLTNSRDSVHSNLFRQTWEMRHPRPPTHIEQQKFDSRIDSSEQEQKEKTKYANFETDREKSQHFGGVRVSSSKASLGQDLNASSNLSPCKPISSVRNPGYPIEFDNYIIDQSSHSPRTSSGSDINSPSRSQPITGSSTRGQRISSNRLLDERECLARALQTNVSLAVDSLEKHSENLTESLSNEGFIQHCEYDSLRNMNDRRAQIRYLLTLIKGRDVSVLKSFYNEVLKLSDRLHRQLMETFEINVRAGIVANKCVFCRVMSTVNVRYVSDSLWASELLDDGLFTIASTAESPTGAQDFIWQRLFQNINDCFQRDQETALTAVKHALIRNNHYNYLADLLEIDLDTYGCIACRCSELASNDSLSPRPPSTSQCFDDGQAVHNVLQNKSQGQPNQSAAKTKELRKADSFDNLEKDTARFQPLGEKNMSRSQPDLSLRHASVASPSQPSNVGQLEVPGTVTQLLFVPEKEDSMRTKPKPTKRQMKQSEKLTKDLQASYV</sequence>
<protein>
    <recommendedName>
        <fullName evidence="2">CRIB domain-containing protein</fullName>
    </recommendedName>
</protein>
<evidence type="ECO:0000313" key="3">
    <source>
        <dbReference type="EMBL" id="WAR25095.1"/>
    </source>
</evidence>
<organism evidence="3 4">
    <name type="scientific">Mya arenaria</name>
    <name type="common">Soft-shell clam</name>
    <dbReference type="NCBI Taxonomy" id="6604"/>
    <lineage>
        <taxon>Eukaryota</taxon>
        <taxon>Metazoa</taxon>
        <taxon>Spiralia</taxon>
        <taxon>Lophotrochozoa</taxon>
        <taxon>Mollusca</taxon>
        <taxon>Bivalvia</taxon>
        <taxon>Autobranchia</taxon>
        <taxon>Heteroconchia</taxon>
        <taxon>Euheterodonta</taxon>
        <taxon>Imparidentia</taxon>
        <taxon>Neoheterodontei</taxon>
        <taxon>Myida</taxon>
        <taxon>Myoidea</taxon>
        <taxon>Myidae</taxon>
        <taxon>Mya</taxon>
    </lineage>
</organism>
<dbReference type="PROSITE" id="PS50108">
    <property type="entry name" value="CRIB"/>
    <property type="match status" value="1"/>
</dbReference>
<gene>
    <name evidence="3" type="ORF">MAR_010799</name>
</gene>
<evidence type="ECO:0000259" key="2">
    <source>
        <dbReference type="PROSITE" id="PS50108"/>
    </source>
</evidence>
<reference evidence="3" key="1">
    <citation type="submission" date="2022-11" db="EMBL/GenBank/DDBJ databases">
        <title>Centuries of genome instability and evolution in soft-shell clam transmissible cancer (bioRxiv).</title>
        <authorList>
            <person name="Hart S.F.M."/>
            <person name="Yonemitsu M.A."/>
            <person name="Giersch R.M."/>
            <person name="Beal B.F."/>
            <person name="Arriagada G."/>
            <person name="Davis B.W."/>
            <person name="Ostrander E.A."/>
            <person name="Goff S.P."/>
            <person name="Metzger M.J."/>
        </authorList>
    </citation>
    <scope>NUCLEOTIDE SEQUENCE</scope>
    <source>
        <strain evidence="3">MELC-2E11</strain>
        <tissue evidence="3">Siphon/mantle</tissue>
    </source>
</reference>
<feature type="region of interest" description="Disordered" evidence="1">
    <location>
        <begin position="275"/>
        <end position="306"/>
    </location>
</feature>
<feature type="compositionally biased region" description="Polar residues" evidence="1">
    <location>
        <begin position="605"/>
        <end position="614"/>
    </location>
</feature>
<dbReference type="InterPro" id="IPR000095">
    <property type="entry name" value="CRIB_dom"/>
</dbReference>
<evidence type="ECO:0000313" key="4">
    <source>
        <dbReference type="Proteomes" id="UP001164746"/>
    </source>
</evidence>
<accession>A0ABY7FSV5</accession>
<dbReference type="EMBL" id="CP111025">
    <property type="protein sequence ID" value="WAR25095.1"/>
    <property type="molecule type" value="Genomic_DNA"/>
</dbReference>
<evidence type="ECO:0000256" key="1">
    <source>
        <dbReference type="SAM" id="MobiDB-lite"/>
    </source>
</evidence>
<feature type="compositionally biased region" description="Basic residues" evidence="1">
    <location>
        <begin position="637"/>
        <end position="646"/>
    </location>
</feature>
<feature type="domain" description="CRIB" evidence="2">
    <location>
        <begin position="17"/>
        <end position="30"/>
    </location>
</feature>
<feature type="region of interest" description="Disordered" evidence="1">
    <location>
        <begin position="549"/>
        <end position="661"/>
    </location>
</feature>
<feature type="region of interest" description="Disordered" evidence="1">
    <location>
        <begin position="56"/>
        <end position="82"/>
    </location>
</feature>
<feature type="compositionally biased region" description="Basic and acidic residues" evidence="1">
    <location>
        <begin position="562"/>
        <end position="580"/>
    </location>
</feature>
<feature type="region of interest" description="Disordered" evidence="1">
    <location>
        <begin position="188"/>
        <end position="234"/>
    </location>
</feature>
<keyword evidence="4" id="KW-1185">Reference proteome</keyword>